<accession>A0ABW2LXH5</accession>
<dbReference type="RefSeq" id="WP_378178501.1">
    <property type="nucleotide sequence ID" value="NZ_JBHTCR010000004.1"/>
</dbReference>
<evidence type="ECO:0008006" key="3">
    <source>
        <dbReference type="Google" id="ProtNLM"/>
    </source>
</evidence>
<sequence>MLKSCDDLTQEVFALQVLNFINPNLENPDFDDPNSDGSLTKQKIKDFAKKSRLTPQEFLNALDLVPRDELTTIEQRPNGEEFEKPLKLFSRVDSKNLIEIETAYIRYKSKNKLYEKGKTELKAFLMPPVQESTQEQKEAQNLKFLKEEYQRLQLRGFVLGTTVFYDLIRPDFKVVNLGFVEKFMLNFKHEIFEDDVRSTEVHLASSKKVIKRDVLLAFKELFIEKYIEKAQLKTLSESEWIDHWQNIRKSSEE</sequence>
<evidence type="ECO:0000313" key="1">
    <source>
        <dbReference type="EMBL" id="MFC7347279.1"/>
    </source>
</evidence>
<name>A0ABW2LXH5_9FLAO</name>
<dbReference type="Proteomes" id="UP001596550">
    <property type="component" value="Unassembled WGS sequence"/>
</dbReference>
<proteinExistence type="predicted"/>
<reference evidence="2" key="1">
    <citation type="journal article" date="2019" name="Int. J. Syst. Evol. Microbiol.">
        <title>The Global Catalogue of Microorganisms (GCM) 10K type strain sequencing project: providing services to taxonomists for standard genome sequencing and annotation.</title>
        <authorList>
            <consortium name="The Broad Institute Genomics Platform"/>
            <consortium name="The Broad Institute Genome Sequencing Center for Infectious Disease"/>
            <person name="Wu L."/>
            <person name="Ma J."/>
        </authorList>
    </citation>
    <scope>NUCLEOTIDE SEQUENCE [LARGE SCALE GENOMIC DNA]</scope>
    <source>
        <strain evidence="2">CCUG 54781</strain>
    </source>
</reference>
<comment type="caution">
    <text evidence="1">The sequence shown here is derived from an EMBL/GenBank/DDBJ whole genome shotgun (WGS) entry which is preliminary data.</text>
</comment>
<organism evidence="1 2">
    <name type="scientific">Chryseobacterium zhengzhouense</name>
    <dbReference type="NCBI Taxonomy" id="1636086"/>
    <lineage>
        <taxon>Bacteria</taxon>
        <taxon>Pseudomonadati</taxon>
        <taxon>Bacteroidota</taxon>
        <taxon>Flavobacteriia</taxon>
        <taxon>Flavobacteriales</taxon>
        <taxon>Weeksellaceae</taxon>
        <taxon>Chryseobacterium group</taxon>
        <taxon>Chryseobacterium</taxon>
    </lineage>
</organism>
<keyword evidence="2" id="KW-1185">Reference proteome</keyword>
<protein>
    <recommendedName>
        <fullName evidence="3">EF-hand domain-containing protein</fullName>
    </recommendedName>
</protein>
<gene>
    <name evidence="1" type="ORF">ACFQO9_11175</name>
</gene>
<dbReference type="EMBL" id="JBHTCR010000004">
    <property type="protein sequence ID" value="MFC7347279.1"/>
    <property type="molecule type" value="Genomic_DNA"/>
</dbReference>
<evidence type="ECO:0000313" key="2">
    <source>
        <dbReference type="Proteomes" id="UP001596550"/>
    </source>
</evidence>